<dbReference type="Gene3D" id="3.30.1540.10">
    <property type="entry name" value="formyl-coa transferase, domain 3"/>
    <property type="match status" value="1"/>
</dbReference>
<dbReference type="EMBL" id="CP115149">
    <property type="protein sequence ID" value="WBL35328.1"/>
    <property type="molecule type" value="Genomic_DNA"/>
</dbReference>
<dbReference type="PANTHER" id="PTHR48207:SF3">
    <property type="entry name" value="SUCCINATE--HYDROXYMETHYLGLUTARATE COA-TRANSFERASE"/>
    <property type="match status" value="1"/>
</dbReference>
<dbReference type="InterPro" id="IPR044855">
    <property type="entry name" value="CoA-Trfase_III_dom3_sf"/>
</dbReference>
<gene>
    <name evidence="2" type="ORF">O0235_11115</name>
</gene>
<dbReference type="InterPro" id="IPR050483">
    <property type="entry name" value="CoA-transferase_III_domain"/>
</dbReference>
<organism evidence="2 3">
    <name type="scientific">Tepidiforma flava</name>
    <dbReference type="NCBI Taxonomy" id="3004094"/>
    <lineage>
        <taxon>Bacteria</taxon>
        <taxon>Bacillati</taxon>
        <taxon>Chloroflexota</taxon>
        <taxon>Tepidiformia</taxon>
        <taxon>Tepidiformales</taxon>
        <taxon>Tepidiformaceae</taxon>
        <taxon>Tepidiforma</taxon>
    </lineage>
</organism>
<dbReference type="InterPro" id="IPR003673">
    <property type="entry name" value="CoA-Trfase_fam_III"/>
</dbReference>
<accession>A0ABY7M6S5</accession>
<evidence type="ECO:0000313" key="3">
    <source>
        <dbReference type="Proteomes" id="UP001212803"/>
    </source>
</evidence>
<dbReference type="InterPro" id="IPR023606">
    <property type="entry name" value="CoA-Trfase_III_dom_1_sf"/>
</dbReference>
<dbReference type="SUPFAM" id="SSF89796">
    <property type="entry name" value="CoA-transferase family III (CaiB/BaiF)"/>
    <property type="match status" value="1"/>
</dbReference>
<evidence type="ECO:0000313" key="2">
    <source>
        <dbReference type="EMBL" id="WBL35328.1"/>
    </source>
</evidence>
<keyword evidence="1 2" id="KW-0808">Transferase</keyword>
<dbReference type="PANTHER" id="PTHR48207">
    <property type="entry name" value="SUCCINATE--HYDROXYMETHYLGLUTARATE COA-TRANSFERASE"/>
    <property type="match status" value="1"/>
</dbReference>
<dbReference type="Proteomes" id="UP001212803">
    <property type="component" value="Chromosome"/>
</dbReference>
<keyword evidence="3" id="KW-1185">Reference proteome</keyword>
<evidence type="ECO:0000256" key="1">
    <source>
        <dbReference type="ARBA" id="ARBA00022679"/>
    </source>
</evidence>
<dbReference type="RefSeq" id="WP_270055855.1">
    <property type="nucleotide sequence ID" value="NZ_CP115149.1"/>
</dbReference>
<protein>
    <submittedName>
        <fullName evidence="2">CoA transferase</fullName>
    </submittedName>
</protein>
<dbReference type="Gene3D" id="3.40.50.10540">
    <property type="entry name" value="Crotonobetainyl-coa:carnitine coa-transferase, domain 1"/>
    <property type="match status" value="1"/>
</dbReference>
<sequence length="404" mass="43773">MAALDGLKVLDLTQYEAGTTCTQYLAWLGAEVIKIERPGVGDPGRNVAGKGRDSYYFLSFNNNKKSAAIALDTPEGRELFLSLVPRFDVVVENFTLGTMEKLGLGYDVLSAINPGIIYATIKGFGTHGPYAGYKCFDMVAQAAGGAFSVTGDPDGPPMRPGATFGDTGSGVHAALGILAAFIQRQRTGRGQVVEIAMQEVIANFMREPMSQREWRSSPIQRRGNRTVVPTDLYPCAPGGPNDYIYIMVVTTRMWDALIAAIDMPELGMDPRFATVRDRHAHGDELWEYIASWTRQRTKFEAMEHLAAAGVPCSAVFDTEDLLANRHLRARNMVRTIQHPTVGEFQLLAPPIHLSDSEVELQRAPLLGEHTAGVLAAELGLTAADLADLAARGVIGIHDPAHAPA</sequence>
<dbReference type="GO" id="GO:0016740">
    <property type="term" value="F:transferase activity"/>
    <property type="evidence" value="ECO:0007669"/>
    <property type="project" value="UniProtKB-KW"/>
</dbReference>
<reference evidence="2 3" key="1">
    <citation type="journal article" date="2023" name="ISME J.">
        <title>Thermophilic Dehalococcoidia with unusual traits shed light on an unexpected past.</title>
        <authorList>
            <person name="Palmer M."/>
            <person name="Covington J.K."/>
            <person name="Zhou E.M."/>
            <person name="Thomas S.C."/>
            <person name="Habib N."/>
            <person name="Seymour C.O."/>
            <person name="Lai D."/>
            <person name="Johnston J."/>
            <person name="Hashimi A."/>
            <person name="Jiao J.Y."/>
            <person name="Muok A.R."/>
            <person name="Liu L."/>
            <person name="Xian W.D."/>
            <person name="Zhi X.Y."/>
            <person name="Li M.M."/>
            <person name="Silva L.P."/>
            <person name="Bowen B.P."/>
            <person name="Louie K."/>
            <person name="Briegel A."/>
            <person name="Pett-Ridge J."/>
            <person name="Weber P.K."/>
            <person name="Tocheva E.I."/>
            <person name="Woyke T."/>
            <person name="Northen T.R."/>
            <person name="Mayali X."/>
            <person name="Li W.J."/>
            <person name="Hedlund B.P."/>
        </authorList>
    </citation>
    <scope>NUCLEOTIDE SEQUENCE [LARGE SCALE GENOMIC DNA]</scope>
    <source>
        <strain evidence="2 3">YIM 72310</strain>
    </source>
</reference>
<name>A0ABY7M6S5_9CHLR</name>
<dbReference type="Pfam" id="PF02515">
    <property type="entry name" value="CoA_transf_3"/>
    <property type="match status" value="1"/>
</dbReference>
<proteinExistence type="predicted"/>